<dbReference type="GO" id="GO:0016787">
    <property type="term" value="F:hydrolase activity"/>
    <property type="evidence" value="ECO:0007669"/>
    <property type="project" value="UniProtKB-KW"/>
</dbReference>
<keyword evidence="7" id="KW-1185">Reference proteome</keyword>
<reference evidence="6" key="1">
    <citation type="submission" date="2022-11" db="EMBL/GenBank/DDBJ databases">
        <authorList>
            <person name="Petersen C."/>
        </authorList>
    </citation>
    <scope>NUCLEOTIDE SEQUENCE</scope>
    <source>
        <strain evidence="6">IBT 21917</strain>
    </source>
</reference>
<dbReference type="EMBL" id="JAPQKO010000002">
    <property type="protein sequence ID" value="KAJ5180883.1"/>
    <property type="molecule type" value="Genomic_DNA"/>
</dbReference>
<dbReference type="AlphaFoldDB" id="A0A9W9IKP8"/>
<dbReference type="PANTHER" id="PTHR43248">
    <property type="entry name" value="2-SUCCINYL-6-HYDROXY-2,4-CYCLOHEXADIENE-1-CARBOXYLATE SYNTHASE"/>
    <property type="match status" value="1"/>
</dbReference>
<dbReference type="InterPro" id="IPR051601">
    <property type="entry name" value="Serine_prot/Carboxylest_S33"/>
</dbReference>
<evidence type="ECO:0000256" key="1">
    <source>
        <dbReference type="ARBA" id="ARBA00010088"/>
    </source>
</evidence>
<dbReference type="InterPro" id="IPR000073">
    <property type="entry name" value="AB_hydrolase_1"/>
</dbReference>
<dbReference type="InterPro" id="IPR013595">
    <property type="entry name" value="Pept_S33_TAP-like_C"/>
</dbReference>
<dbReference type="Proteomes" id="UP001146351">
    <property type="component" value="Unassembled WGS sequence"/>
</dbReference>
<feature type="chain" id="PRO_5040902874" evidence="3">
    <location>
        <begin position="28"/>
        <end position="501"/>
    </location>
</feature>
<dbReference type="Gene3D" id="3.40.50.1820">
    <property type="entry name" value="alpha/beta hydrolase"/>
    <property type="match status" value="1"/>
</dbReference>
<dbReference type="GO" id="GO:0017000">
    <property type="term" value="P:antibiotic biosynthetic process"/>
    <property type="evidence" value="ECO:0007669"/>
    <property type="project" value="UniProtKB-ARBA"/>
</dbReference>
<dbReference type="InterPro" id="IPR029058">
    <property type="entry name" value="AB_hydrolase_fold"/>
</dbReference>
<comment type="caution">
    <text evidence="6">The sequence shown here is derived from an EMBL/GenBank/DDBJ whole genome shotgun (WGS) entry which is preliminary data.</text>
</comment>
<dbReference type="GO" id="GO:0072330">
    <property type="term" value="P:monocarboxylic acid biosynthetic process"/>
    <property type="evidence" value="ECO:0007669"/>
    <property type="project" value="UniProtKB-ARBA"/>
</dbReference>
<feature type="domain" description="Peptidase S33 tripeptidyl aminopeptidase-like C-terminal" evidence="5">
    <location>
        <begin position="397"/>
        <end position="497"/>
    </location>
</feature>
<dbReference type="Pfam" id="PF00561">
    <property type="entry name" value="Abhydrolase_1"/>
    <property type="match status" value="1"/>
</dbReference>
<feature type="domain" description="AB hydrolase-1" evidence="4">
    <location>
        <begin position="82"/>
        <end position="259"/>
    </location>
</feature>
<dbReference type="SUPFAM" id="SSF53474">
    <property type="entry name" value="alpha/beta-Hydrolases"/>
    <property type="match status" value="1"/>
</dbReference>
<feature type="signal peptide" evidence="3">
    <location>
        <begin position="1"/>
        <end position="27"/>
    </location>
</feature>
<evidence type="ECO:0000259" key="5">
    <source>
        <dbReference type="Pfam" id="PF08386"/>
    </source>
</evidence>
<evidence type="ECO:0000259" key="4">
    <source>
        <dbReference type="Pfam" id="PF00561"/>
    </source>
</evidence>
<proteinExistence type="inferred from homology"/>
<name>A0A9W9IKP8_9EURO</name>
<organism evidence="6 7">
    <name type="scientific">Penicillium capsulatum</name>
    <dbReference type="NCBI Taxonomy" id="69766"/>
    <lineage>
        <taxon>Eukaryota</taxon>
        <taxon>Fungi</taxon>
        <taxon>Dikarya</taxon>
        <taxon>Ascomycota</taxon>
        <taxon>Pezizomycotina</taxon>
        <taxon>Eurotiomycetes</taxon>
        <taxon>Eurotiomycetidae</taxon>
        <taxon>Eurotiales</taxon>
        <taxon>Aspergillaceae</taxon>
        <taxon>Penicillium</taxon>
    </lineage>
</organism>
<dbReference type="PANTHER" id="PTHR43248:SF30">
    <property type="entry name" value="AB HYDROLASE-1 DOMAIN-CONTAINING PROTEIN"/>
    <property type="match status" value="1"/>
</dbReference>
<keyword evidence="3" id="KW-0732">Signal</keyword>
<evidence type="ECO:0000313" key="6">
    <source>
        <dbReference type="EMBL" id="KAJ5180883.1"/>
    </source>
</evidence>
<evidence type="ECO:0000313" key="7">
    <source>
        <dbReference type="Proteomes" id="UP001146351"/>
    </source>
</evidence>
<keyword evidence="2" id="KW-0378">Hydrolase</keyword>
<comment type="similarity">
    <text evidence="1">Belongs to the peptidase S33 family.</text>
</comment>
<protein>
    <submittedName>
        <fullName evidence="6">Alpha/beta-hydrolase</fullName>
    </submittedName>
</protein>
<dbReference type="OrthoDB" id="425534at2759"/>
<dbReference type="Pfam" id="PF08386">
    <property type="entry name" value="Abhydrolase_4"/>
    <property type="match status" value="1"/>
</dbReference>
<evidence type="ECO:0000256" key="2">
    <source>
        <dbReference type="ARBA" id="ARBA00022801"/>
    </source>
</evidence>
<gene>
    <name evidence="6" type="ORF">N7492_004093</name>
</gene>
<sequence>MPGFKSIVSASALVALCAGSAPSPAKADPALKWTDCHKGLKCANLTVPLNWETETEKNITLGIGMLPAADKAKRIGYLFTNPGGPGGSAIEDLVGKIEIWKASKLHEYFDLVAPDPRGTTYSTPVSCDPAVWNVRVPQIPRTKDEFNEMAKAYLERGRSCAEKSGDLLNHVDTVSAVRDLEHVRRALGDEPMNFIGFSYGSQLGAQYAEYFPHNIRALALDGILDHSEPDNDFWLQESNGYEVTVNQFFAWCKQNSTCALHKEADLPAKFDAFIDRANDSPVPAPGCDDPNFGAYPCYNNVTGYELLKSMQGVISFPYPDTPQLPGWAGLSSMLEQAMSGNASLFAQPKFDKPTRGEFAYAAIFCQDWNRAHSTALEYMIKRTVAEVQSPHTRGQGEMWYLQAMCMHWPAPVNNPPHSYARAFADRKMKTPILMTNAIYDPETPIQWAWTVLQQMGEDNTALVMRNGSGHTSYYHPGATRNIIEDYLINLKVPVSGTIVQD</sequence>
<reference evidence="6" key="2">
    <citation type="journal article" date="2023" name="IMA Fungus">
        <title>Comparative genomic study of the Penicillium genus elucidates a diverse pangenome and 15 lateral gene transfer events.</title>
        <authorList>
            <person name="Petersen C."/>
            <person name="Sorensen T."/>
            <person name="Nielsen M.R."/>
            <person name="Sondergaard T.E."/>
            <person name="Sorensen J.L."/>
            <person name="Fitzpatrick D.A."/>
            <person name="Frisvad J.C."/>
            <person name="Nielsen K.L."/>
        </authorList>
    </citation>
    <scope>NUCLEOTIDE SEQUENCE</scope>
    <source>
        <strain evidence="6">IBT 21917</strain>
    </source>
</reference>
<evidence type="ECO:0000256" key="3">
    <source>
        <dbReference type="SAM" id="SignalP"/>
    </source>
</evidence>
<accession>A0A9W9IKP8</accession>